<organism evidence="1">
    <name type="scientific">marine sediment metagenome</name>
    <dbReference type="NCBI Taxonomy" id="412755"/>
    <lineage>
        <taxon>unclassified sequences</taxon>
        <taxon>metagenomes</taxon>
        <taxon>ecological metagenomes</taxon>
    </lineage>
</organism>
<reference evidence="1" key="1">
    <citation type="journal article" date="2015" name="Nature">
        <title>Complex archaea that bridge the gap between prokaryotes and eukaryotes.</title>
        <authorList>
            <person name="Spang A."/>
            <person name="Saw J.H."/>
            <person name="Jorgensen S.L."/>
            <person name="Zaremba-Niedzwiedzka K."/>
            <person name="Martijn J."/>
            <person name="Lind A.E."/>
            <person name="van Eijk R."/>
            <person name="Schleper C."/>
            <person name="Guy L."/>
            <person name="Ettema T.J."/>
        </authorList>
    </citation>
    <scope>NUCLEOTIDE SEQUENCE</scope>
</reference>
<accession>A0A0F9LQ92</accession>
<proteinExistence type="predicted"/>
<protein>
    <submittedName>
        <fullName evidence="1">Uncharacterized protein</fullName>
    </submittedName>
</protein>
<name>A0A0F9LQ92_9ZZZZ</name>
<dbReference type="EMBL" id="LAZR01010503">
    <property type="protein sequence ID" value="KKM66565.1"/>
    <property type="molecule type" value="Genomic_DNA"/>
</dbReference>
<comment type="caution">
    <text evidence="1">The sequence shown here is derived from an EMBL/GenBank/DDBJ whole genome shotgun (WGS) entry which is preliminary data.</text>
</comment>
<dbReference type="AlphaFoldDB" id="A0A0F9LQ92"/>
<evidence type="ECO:0000313" key="1">
    <source>
        <dbReference type="EMBL" id="KKM66565.1"/>
    </source>
</evidence>
<sequence>MVSNELKTLYIYLLKYNWHVHEYFEKSEPCDGTIHICLFKPPFVGDVYCINFLPM</sequence>
<gene>
    <name evidence="1" type="ORF">LCGC14_1479870</name>
</gene>